<reference evidence="1" key="1">
    <citation type="submission" date="2022-05" db="EMBL/GenBank/DDBJ databases">
        <authorList>
            <person name="Tuo L."/>
        </authorList>
    </citation>
    <scope>NUCLEOTIDE SEQUENCE</scope>
    <source>
        <strain evidence="1">BSK12Z-4</strain>
    </source>
</reference>
<name>A0A9X2DAX2_9ACTN</name>
<evidence type="ECO:0000313" key="2">
    <source>
        <dbReference type="Proteomes" id="UP001139485"/>
    </source>
</evidence>
<organism evidence="1 2">
    <name type="scientific">Nocardioides bruguierae</name>
    <dbReference type="NCBI Taxonomy" id="2945102"/>
    <lineage>
        <taxon>Bacteria</taxon>
        <taxon>Bacillati</taxon>
        <taxon>Actinomycetota</taxon>
        <taxon>Actinomycetes</taxon>
        <taxon>Propionibacteriales</taxon>
        <taxon>Nocardioidaceae</taxon>
        <taxon>Nocardioides</taxon>
    </lineage>
</organism>
<comment type="caution">
    <text evidence="1">The sequence shown here is derived from an EMBL/GenBank/DDBJ whole genome shotgun (WGS) entry which is preliminary data.</text>
</comment>
<keyword evidence="2" id="KW-1185">Reference proteome</keyword>
<sequence length="121" mass="13597">MTDPRAAPGPVPGPDPDLDVMELLMAWQVTLDRLELDVLRVESAVARGRMPELEPWRPEPHLGALPEPLRPRAEQLLHRQAQASARLTDRLHQVHREHTLADTVSRLSGRGVDPVYVDRAL</sequence>
<accession>A0A9X2DAX2</accession>
<gene>
    <name evidence="1" type="ORF">M8330_19995</name>
</gene>
<dbReference type="EMBL" id="JAMOIL010000039">
    <property type="protein sequence ID" value="MCM0622575.1"/>
    <property type="molecule type" value="Genomic_DNA"/>
</dbReference>
<dbReference type="Proteomes" id="UP001139485">
    <property type="component" value="Unassembled WGS sequence"/>
</dbReference>
<dbReference type="RefSeq" id="WP_250057763.1">
    <property type="nucleotide sequence ID" value="NZ_JAMJPH010000040.1"/>
</dbReference>
<protein>
    <submittedName>
        <fullName evidence="1">Uncharacterized protein</fullName>
    </submittedName>
</protein>
<dbReference type="AlphaFoldDB" id="A0A9X2DAX2"/>
<evidence type="ECO:0000313" key="1">
    <source>
        <dbReference type="EMBL" id="MCM0622575.1"/>
    </source>
</evidence>
<proteinExistence type="predicted"/>